<dbReference type="Gene3D" id="1.20.5.4820">
    <property type="match status" value="1"/>
</dbReference>
<organism evidence="23">
    <name type="scientific">Gongylonema pulchrum</name>
    <dbReference type="NCBI Taxonomy" id="637853"/>
    <lineage>
        <taxon>Eukaryota</taxon>
        <taxon>Metazoa</taxon>
        <taxon>Ecdysozoa</taxon>
        <taxon>Nematoda</taxon>
        <taxon>Chromadorea</taxon>
        <taxon>Rhabditida</taxon>
        <taxon>Spirurina</taxon>
        <taxon>Spiruromorpha</taxon>
        <taxon>Spiruroidea</taxon>
        <taxon>Gongylonematidae</taxon>
        <taxon>Gongylonema</taxon>
    </lineage>
</organism>
<comment type="subcellular location">
    <subcellularLocation>
        <location evidence="1">Cytoplasm</location>
        <location evidence="1">Myofibril</location>
        <location evidence="1">Sarcomere</location>
        <location evidence="1">A band</location>
    </subcellularLocation>
</comment>
<protein>
    <recommendedName>
        <fullName evidence="15">Myosin-3</fullName>
    </recommendedName>
    <alternativeName>
        <fullName evidence="16">Myosin heavy chain A</fullName>
    </alternativeName>
</protein>
<keyword evidence="12 17" id="KW-0009">Actin-binding</keyword>
<dbReference type="GO" id="GO:0031672">
    <property type="term" value="C:A band"/>
    <property type="evidence" value="ECO:0007669"/>
    <property type="project" value="UniProtKB-SubCell"/>
</dbReference>
<evidence type="ECO:0000256" key="14">
    <source>
        <dbReference type="ARBA" id="ARBA00059258"/>
    </source>
</evidence>
<dbReference type="SUPFAM" id="SSF90257">
    <property type="entry name" value="Myosin rod fragments"/>
    <property type="match status" value="5"/>
</dbReference>
<evidence type="ECO:0000256" key="9">
    <source>
        <dbReference type="ARBA" id="ARBA00023123"/>
    </source>
</evidence>
<feature type="compositionally biased region" description="Basic and acidic residues" evidence="18">
    <location>
        <begin position="969"/>
        <end position="980"/>
    </location>
</feature>
<dbReference type="FunFam" id="1.20.120.720:FF:000001">
    <property type="entry name" value="Myosin heavy chain, muscle"/>
    <property type="match status" value="1"/>
</dbReference>
<dbReference type="InterPro" id="IPR004009">
    <property type="entry name" value="SH3_Myosin"/>
</dbReference>
<evidence type="ECO:0000259" key="20">
    <source>
        <dbReference type="PROSITE" id="PS51844"/>
    </source>
</evidence>
<dbReference type="PRINTS" id="PR00193">
    <property type="entry name" value="MYOSINHEAVY"/>
</dbReference>
<keyword evidence="10 17" id="KW-0505">Motor protein</keyword>
<dbReference type="WBParaSite" id="GPUH_0000001401-mRNA-1">
    <property type="protein sequence ID" value="GPUH_0000001401-mRNA-1"/>
    <property type="gene ID" value="GPUH_0000001401"/>
</dbReference>
<keyword evidence="3" id="KW-0787">Thick filament</keyword>
<dbReference type="FunFam" id="1.20.5.370:FF:000009">
    <property type="entry name" value="Myosin heavy chain, isoform G"/>
    <property type="match status" value="1"/>
</dbReference>
<evidence type="ECO:0000256" key="2">
    <source>
        <dbReference type="ARBA" id="ARBA00008314"/>
    </source>
</evidence>
<feature type="region of interest" description="Disordered" evidence="18">
    <location>
        <begin position="1909"/>
        <end position="1956"/>
    </location>
</feature>
<dbReference type="GO" id="GO:0016460">
    <property type="term" value="C:myosin II complex"/>
    <property type="evidence" value="ECO:0007669"/>
    <property type="project" value="TreeGrafter"/>
</dbReference>
<dbReference type="SUPFAM" id="SSF57997">
    <property type="entry name" value="Tropomyosin"/>
    <property type="match status" value="1"/>
</dbReference>
<dbReference type="GO" id="GO:0005863">
    <property type="term" value="C:striated muscle myosin thick filament"/>
    <property type="evidence" value="ECO:0007669"/>
    <property type="project" value="UniProtKB-ARBA"/>
</dbReference>
<evidence type="ECO:0000259" key="19">
    <source>
        <dbReference type="PROSITE" id="PS51456"/>
    </source>
</evidence>
<evidence type="ECO:0000256" key="5">
    <source>
        <dbReference type="ARBA" id="ARBA00022490"/>
    </source>
</evidence>
<dbReference type="Gene3D" id="1.20.5.1160">
    <property type="entry name" value="Vasodilator-stimulated phosphoprotein"/>
    <property type="match status" value="1"/>
</dbReference>
<dbReference type="OrthoDB" id="6108017at2759"/>
<dbReference type="Gene3D" id="3.40.850.10">
    <property type="entry name" value="Kinesin motor domain"/>
    <property type="match status" value="1"/>
</dbReference>
<gene>
    <name evidence="21" type="ORF">GPUH_LOCUS15</name>
</gene>
<keyword evidence="4" id="KW-0488">Methylation</keyword>
<dbReference type="InterPro" id="IPR014751">
    <property type="entry name" value="XRCC4-like_C"/>
</dbReference>
<dbReference type="Proteomes" id="UP000271098">
    <property type="component" value="Unassembled WGS sequence"/>
</dbReference>
<dbReference type="GO" id="GO:0051015">
    <property type="term" value="F:actin filament binding"/>
    <property type="evidence" value="ECO:0007669"/>
    <property type="project" value="InterPro"/>
</dbReference>
<keyword evidence="9 17" id="KW-0518">Myosin</keyword>
<dbReference type="GO" id="GO:0045214">
    <property type="term" value="P:sarcomere organization"/>
    <property type="evidence" value="ECO:0007669"/>
    <property type="project" value="TreeGrafter"/>
</dbReference>
<evidence type="ECO:0000256" key="10">
    <source>
        <dbReference type="ARBA" id="ARBA00023175"/>
    </source>
</evidence>
<evidence type="ECO:0000256" key="11">
    <source>
        <dbReference type="ARBA" id="ARBA00023179"/>
    </source>
</evidence>
<dbReference type="Gene3D" id="1.20.5.370">
    <property type="match status" value="4"/>
</dbReference>
<feature type="domain" description="Myosin N-terminal SH3-like" evidence="20">
    <location>
        <begin position="31"/>
        <end position="80"/>
    </location>
</feature>
<dbReference type="Pfam" id="PF02736">
    <property type="entry name" value="Myosin_N"/>
    <property type="match status" value="1"/>
</dbReference>
<dbReference type="CDD" id="cd01377">
    <property type="entry name" value="MYSc_class_II"/>
    <property type="match status" value="1"/>
</dbReference>
<dbReference type="GO" id="GO:0005524">
    <property type="term" value="F:ATP binding"/>
    <property type="evidence" value="ECO:0007669"/>
    <property type="project" value="UniProtKB-UniRule"/>
</dbReference>
<feature type="compositionally biased region" description="Basic and acidic residues" evidence="18">
    <location>
        <begin position="1130"/>
        <end position="1146"/>
    </location>
</feature>
<feature type="region of interest" description="Disordered" evidence="18">
    <location>
        <begin position="1019"/>
        <end position="1051"/>
    </location>
</feature>
<dbReference type="InterPro" id="IPR001609">
    <property type="entry name" value="Myosin_head_motor_dom-like"/>
</dbReference>
<feature type="region of interest" description="Disordered" evidence="18">
    <location>
        <begin position="932"/>
        <end position="951"/>
    </location>
</feature>
<dbReference type="InterPro" id="IPR002928">
    <property type="entry name" value="Myosin_tail"/>
</dbReference>
<dbReference type="GO" id="GO:0040011">
    <property type="term" value="P:locomotion"/>
    <property type="evidence" value="ECO:0007669"/>
    <property type="project" value="UniProtKB-ARBA"/>
</dbReference>
<dbReference type="FunFam" id="1.20.5.340:FF:000019">
    <property type="entry name" value="Myosin heavy chain, isoform G"/>
    <property type="match status" value="1"/>
</dbReference>
<evidence type="ECO:0000256" key="6">
    <source>
        <dbReference type="ARBA" id="ARBA00022741"/>
    </source>
</evidence>
<dbReference type="Gene3D" id="2.30.30.360">
    <property type="entry name" value="Myosin S1 fragment, N-terminal"/>
    <property type="match status" value="1"/>
</dbReference>
<keyword evidence="6 17" id="KW-0547">Nucleotide-binding</keyword>
<dbReference type="SMART" id="SM00242">
    <property type="entry name" value="MYSc"/>
    <property type="match status" value="1"/>
</dbReference>
<dbReference type="Gene3D" id="1.10.10.820">
    <property type="match status" value="1"/>
</dbReference>
<dbReference type="GO" id="GO:0031033">
    <property type="term" value="P:myosin filament organization"/>
    <property type="evidence" value="ECO:0007669"/>
    <property type="project" value="UniProtKB-ARBA"/>
</dbReference>
<dbReference type="Pfam" id="PF01576">
    <property type="entry name" value="Myosin_tail_1"/>
    <property type="match status" value="1"/>
</dbReference>
<dbReference type="GO" id="GO:0000146">
    <property type="term" value="F:microfilament motor activity"/>
    <property type="evidence" value="ECO:0007669"/>
    <property type="project" value="UniProtKB-ARBA"/>
</dbReference>
<evidence type="ECO:0000256" key="13">
    <source>
        <dbReference type="ARBA" id="ARBA00038612"/>
    </source>
</evidence>
<dbReference type="GO" id="GO:0008307">
    <property type="term" value="F:structural constituent of muscle"/>
    <property type="evidence" value="ECO:0007669"/>
    <property type="project" value="UniProtKB-ARBA"/>
</dbReference>
<dbReference type="PANTHER" id="PTHR45615">
    <property type="entry name" value="MYOSIN HEAVY CHAIN, NON-MUSCLE"/>
    <property type="match status" value="1"/>
</dbReference>
<dbReference type="SUPFAM" id="SSF52540">
    <property type="entry name" value="P-loop containing nucleoside triphosphate hydrolases"/>
    <property type="match status" value="1"/>
</dbReference>
<keyword evidence="11" id="KW-0514">Muscle protein</keyword>
<dbReference type="FunFam" id="2.30.30.360:FF:000001">
    <property type="entry name" value="Myosin heavy chain"/>
    <property type="match status" value="1"/>
</dbReference>
<name>A0A183CU74_9BILA</name>
<evidence type="ECO:0000313" key="23">
    <source>
        <dbReference type="WBParaSite" id="GPUH_0000001401-mRNA-1"/>
    </source>
</evidence>
<dbReference type="Pfam" id="PF00063">
    <property type="entry name" value="Myosin_head"/>
    <property type="match status" value="1"/>
</dbReference>
<dbReference type="GO" id="GO:0006936">
    <property type="term" value="P:muscle contraction"/>
    <property type="evidence" value="ECO:0007669"/>
    <property type="project" value="UniProtKB-ARBA"/>
</dbReference>
<feature type="domain" description="Myosin motor" evidence="19">
    <location>
        <begin position="84"/>
        <end position="784"/>
    </location>
</feature>
<accession>A0A183CU74</accession>
<dbReference type="Gene3D" id="1.20.58.530">
    <property type="match status" value="1"/>
</dbReference>
<evidence type="ECO:0000313" key="21">
    <source>
        <dbReference type="EMBL" id="VDK27082.1"/>
    </source>
</evidence>
<dbReference type="FunFam" id="1.20.5.340:FF:000036">
    <property type="entry name" value="Myosin heavy chain"/>
    <property type="match status" value="1"/>
</dbReference>
<dbReference type="FunFam" id="1.10.10.820:FF:000001">
    <property type="entry name" value="Myosin heavy chain"/>
    <property type="match status" value="1"/>
</dbReference>
<dbReference type="FunFam" id="3.40.850.10:FF:000024">
    <property type="entry name" value="Myosin heavy chain, isoform J"/>
    <property type="match status" value="1"/>
</dbReference>
<keyword evidence="5" id="KW-0963">Cytoplasm</keyword>
<evidence type="ECO:0000256" key="8">
    <source>
        <dbReference type="ARBA" id="ARBA00023054"/>
    </source>
</evidence>
<evidence type="ECO:0000256" key="15">
    <source>
        <dbReference type="ARBA" id="ARBA00068447"/>
    </source>
</evidence>
<dbReference type="InterPro" id="IPR027417">
    <property type="entry name" value="P-loop_NTPase"/>
</dbReference>
<dbReference type="PROSITE" id="PS51456">
    <property type="entry name" value="MYOSIN_MOTOR"/>
    <property type="match status" value="1"/>
</dbReference>
<dbReference type="Gene3D" id="1.20.5.340">
    <property type="match status" value="4"/>
</dbReference>
<proteinExistence type="inferred from homology"/>
<comment type="similarity">
    <text evidence="2 17">Belongs to the TRAFAC class myosin-kinesin ATPase superfamily. Myosin family.</text>
</comment>
<sequence length="1956" mass="225465">MSTFDNECEKDPGWQYLRQSREQMEQSRPYDSKKNCWIPDTEEGYVAAEITSTKGDMVTVVSARGNEATLKKDMLQEMNPPKFEKTEDMSNLTFLNDASVLHNLRARYGSMLIYTYSGLFCVVINPYKRLPIYTDSVARMYMGKRRTEMPPHLFAVSDEAYRNMLLDHENQSMLITGESGAGKTENTKKVIAYFAVVGSSQQKTGGEKKVTLEDQIVQTNPVLEAFGNAKTVRNNNSSRFGKFIRIHFSKQGKVASCDIEHYLLEKSRVIRQAPGERCYHIFYQIYSDFNPTLKKDLLLDQPLKNYYFVAQAELTIDGVNDKEEHQMTDEAFDILNFSPEEKMNCYRLVSAIMHMGCMKFKQRPREEQAEPDGTDEAEKASKMYGIDTEDFLKSLTKPRVKVGTEWVNKGQNVDQVTWAVGAMAKGVYARIFKWLVTKCNITLDQKGISRDFFIGVLDIAGFEIFDFNSFEQLWINFVNERLQQFFNHHMFVLEQEEYEREGIQWTFIDFGLDLQACIELIEKPLGIISMLDEECIVPKATDLTLAQKLIDTHLGKHPNFEKPKPPKGKQGEAHFAMKHYAGTVRYNVTNWLEKNKDPLNDTVVSCMKASKGNDLLVEIWQDYTTQEEAAVAAKEGGSGKKKGKSGSFLTVSMMYRESLNSLMNMLNMTHPHFIRCIIPNEKKTSGLLDASLVLNQLTCNGVLEGIRICRKGFPNRNLHADFKQRYAILAAKEAKSDDDPKKAAEAVLSKLVNEGALTEENFRIGKTKVFFKAGVLAHLEDLRDTKLGEVLTGFQAKIRSYLFLADRRRRMQQRRGLLIVQRNIRAWSVLRTWEWFLLYGKIKPMLKCGKEAEEMEKMNEKIKQLEENIANEEKARKELESNSTKLLEERNGVFNELEAAKAQLSDVDDRLNRLTTLKSDIDKQIHELEDRLGDQEDRNSDLSRSKKKVEGEVENLKKAIADLEARLQKADADKQSREQQIRSLQDEMQQQDENIAKLNKEKKHQEEVNRKLMEDLQAEEDKGTHTNKLKGKLEQNLDDLEDNLEREKRGRNEIEKQKRKVEGELKVAQENIDEIERQRHDIESNLKKKEAEAQAITARLEEEQDLVGKLKKQVNETQNHITELEEELENERQSRSKAERAKSDLQRELEELGDRLDEQGGATAAQMEVNKKREAELAKLRRDLEEANMNHENQLAAIRKKHNDAVAELGDQIEQAQKAKTKVEKDKIQAQRDAEDLVTQIDGETSARMNNEKLAKQYEMQIAELQSKCDEQNRQLQEFTTLKTRLNGENSDLGKQIEEAESQLNALTRLKSQLTSQLEEARRSLDEEARDRNALAAQMKNYQHDIDQARESMEEEIEAKSELMRQLSHANAEIQQWQTRFESEGLLKADELEESKKRQIQKINELQEALDASNSKISSLEKTKSRLVSDLDDAQMDVERANSYASQLEKKQKGFDKIIDEWRRKTDDLAAEVDSAQREARNVSTDLFKLKSEQDEVLELIEGLRRENKELTQEIKDLTDQLSEGGRSVFEMQKIIRRLEVEKDELQHALDEAEAALEAEESKVLRAQVEVSQIRAEIEKRIQEKEEEFENTRKNHQRAIESMQASLENESKSKADLMRLKKKLESDINELEIALEHANQANAEAQKNVKRYQDQIRDLQQQVEIEQHNREEIREQYLNMEKKATLLQSEKEELVVAMDQAERARKQAERDAAETHAQCNDLSAEAESLSSLKKKLEAELLAVQADLDETLNEYKASEERSKAAMNDAARLAEQLRQEQEGSLQNDRVRKALETQLKEMQTRLDEAEAAALKGGKKVIAKLESRIRELENELDGEQRRYQETNKNLSKHDRRMRELQFQVDEDKKNAERTRDLIDKLQNKLKSQKKQIEDAEELANVNLQKFRQIQHQLDDAEERADHAENSLSKMRAKSRSGTTAPPGVQISQSAVLRSSSRSQF</sequence>
<keyword evidence="8" id="KW-0175">Coiled coil</keyword>
<feature type="region of interest" description="Disordered" evidence="18">
    <location>
        <begin position="1125"/>
        <end position="1146"/>
    </location>
</feature>
<dbReference type="FunFam" id="1.20.5.370:FF:000008">
    <property type="entry name" value="Myosin heavy chain"/>
    <property type="match status" value="1"/>
</dbReference>
<dbReference type="InterPro" id="IPR036961">
    <property type="entry name" value="Kinesin_motor_dom_sf"/>
</dbReference>
<evidence type="ECO:0000256" key="4">
    <source>
        <dbReference type="ARBA" id="ARBA00022481"/>
    </source>
</evidence>
<keyword evidence="22" id="KW-1185">Reference proteome</keyword>
<feature type="binding site" evidence="17">
    <location>
        <begin position="177"/>
        <end position="184"/>
    </location>
    <ligand>
        <name>ATP</name>
        <dbReference type="ChEBI" id="CHEBI:30616"/>
    </ligand>
</feature>
<evidence type="ECO:0000256" key="7">
    <source>
        <dbReference type="ARBA" id="ARBA00022840"/>
    </source>
</evidence>
<evidence type="ECO:0000256" key="18">
    <source>
        <dbReference type="SAM" id="MobiDB-lite"/>
    </source>
</evidence>
<evidence type="ECO:0000256" key="3">
    <source>
        <dbReference type="ARBA" id="ARBA00022433"/>
    </source>
</evidence>
<evidence type="ECO:0000256" key="1">
    <source>
        <dbReference type="ARBA" id="ARBA00004161"/>
    </source>
</evidence>
<evidence type="ECO:0000313" key="22">
    <source>
        <dbReference type="Proteomes" id="UP000271098"/>
    </source>
</evidence>
<feature type="compositionally biased region" description="Low complexity" evidence="18">
    <location>
        <begin position="1943"/>
        <end position="1956"/>
    </location>
</feature>
<dbReference type="InterPro" id="IPR008989">
    <property type="entry name" value="Myosin_S1_N"/>
</dbReference>
<dbReference type="EMBL" id="UYRT01000010">
    <property type="protein sequence ID" value="VDK27082.1"/>
    <property type="molecule type" value="Genomic_DNA"/>
</dbReference>
<dbReference type="PANTHER" id="PTHR45615:SF58">
    <property type="entry name" value="HOLOCENTRIC CHROMOSOME BINDING PROTEIN-RELATED"/>
    <property type="match status" value="1"/>
</dbReference>
<dbReference type="FunFam" id="1.20.5.4820:FF:000002">
    <property type="entry name" value="Myosin heavy chain 10"/>
    <property type="match status" value="1"/>
</dbReference>
<evidence type="ECO:0000256" key="16">
    <source>
        <dbReference type="ARBA" id="ARBA00080020"/>
    </source>
</evidence>
<evidence type="ECO:0000256" key="17">
    <source>
        <dbReference type="PROSITE-ProRule" id="PRU00782"/>
    </source>
</evidence>
<dbReference type="FunFam" id="1.20.5.340:FF:000021">
    <property type="entry name" value="Myosin heavy chain, isoform G"/>
    <property type="match status" value="1"/>
</dbReference>
<evidence type="ECO:0000256" key="12">
    <source>
        <dbReference type="ARBA" id="ARBA00023203"/>
    </source>
</evidence>
<dbReference type="FunFam" id="1.20.5.340:FF:000025">
    <property type="entry name" value="Myosin heavy chain, isoform G"/>
    <property type="match status" value="1"/>
</dbReference>
<reference evidence="21 22" key="2">
    <citation type="submission" date="2018-11" db="EMBL/GenBank/DDBJ databases">
        <authorList>
            <consortium name="Pathogen Informatics"/>
        </authorList>
    </citation>
    <scope>NUCLEOTIDE SEQUENCE [LARGE SCALE GENOMIC DNA]</scope>
</reference>
<dbReference type="Gene3D" id="1.20.120.720">
    <property type="entry name" value="Myosin VI head, motor domain, U50 subdomain"/>
    <property type="match status" value="1"/>
</dbReference>
<dbReference type="FunFam" id="1.20.58.530:FF:000001">
    <property type="entry name" value="Myosin heavy chain"/>
    <property type="match status" value="1"/>
</dbReference>
<feature type="region of interest" description="Actin-binding" evidence="17">
    <location>
        <begin position="659"/>
        <end position="681"/>
    </location>
</feature>
<feature type="region of interest" description="Disordered" evidence="18">
    <location>
        <begin position="969"/>
        <end position="989"/>
    </location>
</feature>
<keyword evidence="7 17" id="KW-0067">ATP-binding</keyword>
<comment type="function">
    <text evidence="14">Essential for muscle contraction. Involved in ovulation likely by regulating the contraction of gonadal myoepithelial sheath cells.</text>
</comment>
<reference evidence="23" key="1">
    <citation type="submission" date="2016-06" db="UniProtKB">
        <authorList>
            <consortium name="WormBaseParasite"/>
        </authorList>
    </citation>
    <scope>IDENTIFICATION</scope>
</reference>
<dbReference type="PROSITE" id="PS51844">
    <property type="entry name" value="SH3_LIKE"/>
    <property type="match status" value="1"/>
</dbReference>
<comment type="subunit">
    <text evidence="13">Muscle myosin is a hexameric protein that consists of 2 heavy chain subunits (MHC), 2 alkali light chain subunits (MLC) and 2 regulatory light chain subunits (MLC-2).</text>
</comment>